<keyword evidence="4" id="KW-1185">Reference proteome</keyword>
<evidence type="ECO:0000313" key="3">
    <source>
        <dbReference type="EMBL" id="KAA5608804.1"/>
    </source>
</evidence>
<protein>
    <submittedName>
        <fullName evidence="3">Sulfurtransferase TusA family protein</fullName>
    </submittedName>
</protein>
<dbReference type="Pfam" id="PF01206">
    <property type="entry name" value="TusA"/>
    <property type="match status" value="1"/>
</dbReference>
<dbReference type="PANTHER" id="PTHR33279:SF19">
    <property type="entry name" value="SSL1707 PROTEIN"/>
    <property type="match status" value="1"/>
</dbReference>
<proteinExistence type="inferred from homology"/>
<dbReference type="SUPFAM" id="SSF64307">
    <property type="entry name" value="SirA-like"/>
    <property type="match status" value="1"/>
</dbReference>
<organism evidence="3 4">
    <name type="scientific">Rhodovastum atsumiense</name>
    <dbReference type="NCBI Taxonomy" id="504468"/>
    <lineage>
        <taxon>Bacteria</taxon>
        <taxon>Pseudomonadati</taxon>
        <taxon>Pseudomonadota</taxon>
        <taxon>Alphaproteobacteria</taxon>
        <taxon>Acetobacterales</taxon>
        <taxon>Acetobacteraceae</taxon>
        <taxon>Rhodovastum</taxon>
    </lineage>
</organism>
<dbReference type="PROSITE" id="PS01148">
    <property type="entry name" value="UPF0033"/>
    <property type="match status" value="1"/>
</dbReference>
<sequence length="75" mass="8349">MPDQTLDITAEVCPMTFVRTRLALDRLRPGQLLLVLLRGEEPVRNVPQTATAQGHQVVEQTTGEDGVTRLLLRRG</sequence>
<dbReference type="GO" id="GO:0016740">
    <property type="term" value="F:transferase activity"/>
    <property type="evidence" value="ECO:0007669"/>
    <property type="project" value="UniProtKB-KW"/>
</dbReference>
<dbReference type="InterPro" id="IPR001455">
    <property type="entry name" value="TusA-like"/>
</dbReference>
<reference evidence="3 4" key="1">
    <citation type="submission" date="2019-09" db="EMBL/GenBank/DDBJ databases">
        <title>Genome sequence of Rhodovastum atsumiense, a diverse member of the Acetobacteraceae family of non-sulfur purple photosynthetic bacteria.</title>
        <authorList>
            <person name="Meyer T."/>
            <person name="Kyndt J."/>
        </authorList>
    </citation>
    <scope>NUCLEOTIDE SEQUENCE [LARGE SCALE GENOMIC DNA]</scope>
    <source>
        <strain evidence="3 4">DSM 21279</strain>
    </source>
</reference>
<dbReference type="Gene3D" id="3.30.110.40">
    <property type="entry name" value="TusA-like domain"/>
    <property type="match status" value="1"/>
</dbReference>
<gene>
    <name evidence="3" type="ORF">F1189_27245</name>
</gene>
<dbReference type="AlphaFoldDB" id="A0A5M6IKL9"/>
<name>A0A5M6IKL9_9PROT</name>
<evidence type="ECO:0000256" key="1">
    <source>
        <dbReference type="ARBA" id="ARBA00008984"/>
    </source>
</evidence>
<dbReference type="OrthoDB" id="9794210at2"/>
<comment type="caution">
    <text evidence="3">The sequence shown here is derived from an EMBL/GenBank/DDBJ whole genome shotgun (WGS) entry which is preliminary data.</text>
</comment>
<dbReference type="RefSeq" id="WP_150044908.1">
    <property type="nucleotide sequence ID" value="NZ_OW485601.1"/>
</dbReference>
<accession>A0A5M6IKL9</accession>
<comment type="similarity">
    <text evidence="1">Belongs to the sulfur carrier protein TusA family.</text>
</comment>
<dbReference type="EMBL" id="VWPK01000067">
    <property type="protein sequence ID" value="KAA5608804.1"/>
    <property type="molecule type" value="Genomic_DNA"/>
</dbReference>
<keyword evidence="3" id="KW-0808">Transferase</keyword>
<dbReference type="PANTHER" id="PTHR33279">
    <property type="entry name" value="SULFUR CARRIER PROTEIN YEDF-RELATED"/>
    <property type="match status" value="1"/>
</dbReference>
<evidence type="ECO:0000313" key="4">
    <source>
        <dbReference type="Proteomes" id="UP000325255"/>
    </source>
</evidence>
<dbReference type="CDD" id="cd00291">
    <property type="entry name" value="SirA_YedF_YeeD"/>
    <property type="match status" value="1"/>
</dbReference>
<dbReference type="InterPro" id="IPR036868">
    <property type="entry name" value="TusA-like_sf"/>
</dbReference>
<evidence type="ECO:0000259" key="2">
    <source>
        <dbReference type="PROSITE" id="PS01148"/>
    </source>
</evidence>
<feature type="domain" description="UPF0033" evidence="2">
    <location>
        <begin position="6"/>
        <end position="30"/>
    </location>
</feature>
<dbReference type="Proteomes" id="UP000325255">
    <property type="component" value="Unassembled WGS sequence"/>
</dbReference>